<protein>
    <submittedName>
        <fullName evidence="1">Uncharacterized protein</fullName>
    </submittedName>
</protein>
<dbReference type="EMBL" id="PJQY01000663">
    <property type="protein sequence ID" value="PQQ08887.1"/>
    <property type="molecule type" value="Genomic_DNA"/>
</dbReference>
<gene>
    <name evidence="1" type="ORF">Pyn_03082</name>
</gene>
<accession>A0A314YRD7</accession>
<dbReference type="Proteomes" id="UP000250321">
    <property type="component" value="Unassembled WGS sequence"/>
</dbReference>
<evidence type="ECO:0000313" key="1">
    <source>
        <dbReference type="EMBL" id="PQQ08887.1"/>
    </source>
</evidence>
<evidence type="ECO:0000313" key="2">
    <source>
        <dbReference type="Proteomes" id="UP000250321"/>
    </source>
</evidence>
<organism evidence="1 2">
    <name type="scientific">Prunus yedoensis var. nudiflora</name>
    <dbReference type="NCBI Taxonomy" id="2094558"/>
    <lineage>
        <taxon>Eukaryota</taxon>
        <taxon>Viridiplantae</taxon>
        <taxon>Streptophyta</taxon>
        <taxon>Embryophyta</taxon>
        <taxon>Tracheophyta</taxon>
        <taxon>Spermatophyta</taxon>
        <taxon>Magnoliopsida</taxon>
        <taxon>eudicotyledons</taxon>
        <taxon>Gunneridae</taxon>
        <taxon>Pentapetalae</taxon>
        <taxon>rosids</taxon>
        <taxon>fabids</taxon>
        <taxon>Rosales</taxon>
        <taxon>Rosaceae</taxon>
        <taxon>Amygdaloideae</taxon>
        <taxon>Amygdaleae</taxon>
        <taxon>Prunus</taxon>
    </lineage>
</organism>
<keyword evidence="2" id="KW-1185">Reference proteome</keyword>
<comment type="caution">
    <text evidence="1">The sequence shown here is derived from an EMBL/GenBank/DDBJ whole genome shotgun (WGS) entry which is preliminary data.</text>
</comment>
<proteinExistence type="predicted"/>
<dbReference type="AlphaFoldDB" id="A0A314YRD7"/>
<sequence>MLPRLSHPSALTAFRHVSYRINPGTYATPVLELPSSLQFSKRDHNLYTTRLSSQSEASTSHSPATTSSAGCFVLISSRVSRSLGFRSAASLSNETSNSGESI</sequence>
<reference evidence="1 2" key="1">
    <citation type="submission" date="2018-02" db="EMBL/GenBank/DDBJ databases">
        <title>Draft genome of wild Prunus yedoensis var. nudiflora.</title>
        <authorList>
            <person name="Baek S."/>
            <person name="Kim J.-H."/>
            <person name="Choi K."/>
            <person name="Kim G.-B."/>
            <person name="Cho A."/>
            <person name="Jang H."/>
            <person name="Shin C.-H."/>
            <person name="Yu H.-J."/>
            <person name="Mun J.-H."/>
        </authorList>
    </citation>
    <scope>NUCLEOTIDE SEQUENCE [LARGE SCALE GENOMIC DNA]</scope>
    <source>
        <strain evidence="2">cv. Jeju island</strain>
        <tissue evidence="1">Leaf</tissue>
    </source>
</reference>
<name>A0A314YRD7_PRUYE</name>